<dbReference type="EMBL" id="JASSZA010000010">
    <property type="protein sequence ID" value="KAK2100393.1"/>
    <property type="molecule type" value="Genomic_DNA"/>
</dbReference>
<gene>
    <name evidence="1" type="ORF">P7K49_021741</name>
</gene>
<dbReference type="Proteomes" id="UP001266305">
    <property type="component" value="Unassembled WGS sequence"/>
</dbReference>
<sequence>MAIPEREKPGHMYREEDYLQSGLPKEATILGTLFAVAIQYPGHTLKQLFSFSEYLSSANWIFNTTGIKYELLGLYDKNFTSGPILPTFLNSHSDSSNIHQ</sequence>
<protein>
    <submittedName>
        <fullName evidence="1">Uncharacterized protein</fullName>
    </submittedName>
</protein>
<name>A0ABQ9UTI1_SAGOE</name>
<keyword evidence="2" id="KW-1185">Reference proteome</keyword>
<comment type="caution">
    <text evidence="1">The sequence shown here is derived from an EMBL/GenBank/DDBJ whole genome shotgun (WGS) entry which is preliminary data.</text>
</comment>
<evidence type="ECO:0000313" key="1">
    <source>
        <dbReference type="EMBL" id="KAK2100393.1"/>
    </source>
</evidence>
<organism evidence="1 2">
    <name type="scientific">Saguinus oedipus</name>
    <name type="common">Cotton-top tamarin</name>
    <name type="synonym">Oedipomidas oedipus</name>
    <dbReference type="NCBI Taxonomy" id="9490"/>
    <lineage>
        <taxon>Eukaryota</taxon>
        <taxon>Metazoa</taxon>
        <taxon>Chordata</taxon>
        <taxon>Craniata</taxon>
        <taxon>Vertebrata</taxon>
        <taxon>Euteleostomi</taxon>
        <taxon>Mammalia</taxon>
        <taxon>Eutheria</taxon>
        <taxon>Euarchontoglires</taxon>
        <taxon>Primates</taxon>
        <taxon>Haplorrhini</taxon>
        <taxon>Platyrrhini</taxon>
        <taxon>Cebidae</taxon>
        <taxon>Callitrichinae</taxon>
        <taxon>Saguinus</taxon>
    </lineage>
</organism>
<evidence type="ECO:0000313" key="2">
    <source>
        <dbReference type="Proteomes" id="UP001266305"/>
    </source>
</evidence>
<proteinExistence type="predicted"/>
<reference evidence="1 2" key="1">
    <citation type="submission" date="2023-05" db="EMBL/GenBank/DDBJ databases">
        <title>B98-5 Cell Line De Novo Hybrid Assembly: An Optical Mapping Approach.</title>
        <authorList>
            <person name="Kananen K."/>
            <person name="Auerbach J.A."/>
            <person name="Kautto E."/>
            <person name="Blachly J.S."/>
        </authorList>
    </citation>
    <scope>NUCLEOTIDE SEQUENCE [LARGE SCALE GENOMIC DNA]</scope>
    <source>
        <strain evidence="1">B95-8</strain>
        <tissue evidence="1">Cell line</tissue>
    </source>
</reference>
<accession>A0ABQ9UTI1</accession>